<protein>
    <recommendedName>
        <fullName evidence="3">histidine kinase</fullName>
        <ecNumber evidence="3">2.7.13.3</ecNumber>
    </recommendedName>
</protein>
<reference evidence="17 18" key="1">
    <citation type="submission" date="2021-01" db="EMBL/GenBank/DDBJ databases">
        <title>Genome public.</title>
        <authorList>
            <person name="Liu C."/>
            <person name="Sun Q."/>
        </authorList>
    </citation>
    <scope>NUCLEOTIDE SEQUENCE [LARGE SCALE GENOMIC DNA]</scope>
    <source>
        <strain evidence="17 18">YIM B02515</strain>
    </source>
</reference>
<dbReference type="SUPFAM" id="SSF158472">
    <property type="entry name" value="HAMP domain-like"/>
    <property type="match status" value="1"/>
</dbReference>
<evidence type="ECO:0000256" key="4">
    <source>
        <dbReference type="ARBA" id="ARBA00022475"/>
    </source>
</evidence>
<dbReference type="RefSeq" id="WP_202749555.1">
    <property type="nucleotide sequence ID" value="NZ_JAESWC010000008.1"/>
</dbReference>
<evidence type="ECO:0000256" key="10">
    <source>
        <dbReference type="ARBA" id="ARBA00022840"/>
    </source>
</evidence>
<evidence type="ECO:0000256" key="6">
    <source>
        <dbReference type="ARBA" id="ARBA00022679"/>
    </source>
</evidence>
<keyword evidence="11 14" id="KW-1133">Transmembrane helix</keyword>
<keyword evidence="10" id="KW-0067">ATP-binding</keyword>
<name>A0ABS1TDF2_9CLOT</name>
<evidence type="ECO:0000256" key="1">
    <source>
        <dbReference type="ARBA" id="ARBA00000085"/>
    </source>
</evidence>
<keyword evidence="7 14" id="KW-0812">Transmembrane</keyword>
<evidence type="ECO:0000256" key="13">
    <source>
        <dbReference type="ARBA" id="ARBA00023136"/>
    </source>
</evidence>
<evidence type="ECO:0000259" key="16">
    <source>
        <dbReference type="PROSITE" id="PS50885"/>
    </source>
</evidence>
<comment type="subcellular location">
    <subcellularLocation>
        <location evidence="2">Cell membrane</location>
        <topology evidence="2">Multi-pass membrane protein</topology>
    </subcellularLocation>
</comment>
<dbReference type="EMBL" id="JAESWC010000008">
    <property type="protein sequence ID" value="MBL4936802.1"/>
    <property type="molecule type" value="Genomic_DNA"/>
</dbReference>
<feature type="domain" description="HAMP" evidence="16">
    <location>
        <begin position="192"/>
        <end position="244"/>
    </location>
</feature>
<dbReference type="InterPro" id="IPR050398">
    <property type="entry name" value="HssS/ArlS-like"/>
</dbReference>
<dbReference type="Pfam" id="PF02518">
    <property type="entry name" value="HATPase_c"/>
    <property type="match status" value="1"/>
</dbReference>
<evidence type="ECO:0000256" key="12">
    <source>
        <dbReference type="ARBA" id="ARBA00023012"/>
    </source>
</evidence>
<accession>A0ABS1TDF2</accession>
<dbReference type="Pfam" id="PF00512">
    <property type="entry name" value="HisKA"/>
    <property type="match status" value="1"/>
</dbReference>
<evidence type="ECO:0000256" key="3">
    <source>
        <dbReference type="ARBA" id="ARBA00012438"/>
    </source>
</evidence>
<dbReference type="InterPro" id="IPR005467">
    <property type="entry name" value="His_kinase_dom"/>
</dbReference>
<dbReference type="Gene3D" id="1.10.287.130">
    <property type="match status" value="1"/>
</dbReference>
<feature type="domain" description="Histidine kinase" evidence="15">
    <location>
        <begin position="259"/>
        <end position="478"/>
    </location>
</feature>
<comment type="caution">
    <text evidence="17">The sequence shown here is derived from an EMBL/GenBank/DDBJ whole genome shotgun (WGS) entry which is preliminary data.</text>
</comment>
<evidence type="ECO:0000256" key="8">
    <source>
        <dbReference type="ARBA" id="ARBA00022741"/>
    </source>
</evidence>
<evidence type="ECO:0000259" key="15">
    <source>
        <dbReference type="PROSITE" id="PS50109"/>
    </source>
</evidence>
<keyword evidence="9" id="KW-0418">Kinase</keyword>
<dbReference type="InterPro" id="IPR036890">
    <property type="entry name" value="HATPase_C_sf"/>
</dbReference>
<dbReference type="InterPro" id="IPR003661">
    <property type="entry name" value="HisK_dim/P_dom"/>
</dbReference>
<keyword evidence="18" id="KW-1185">Reference proteome</keyword>
<dbReference type="Gene3D" id="6.10.340.10">
    <property type="match status" value="1"/>
</dbReference>
<dbReference type="SMART" id="SM00388">
    <property type="entry name" value="HisKA"/>
    <property type="match status" value="1"/>
</dbReference>
<dbReference type="Proteomes" id="UP000632377">
    <property type="component" value="Unassembled WGS sequence"/>
</dbReference>
<dbReference type="Gene3D" id="3.30.565.10">
    <property type="entry name" value="Histidine kinase-like ATPase, C-terminal domain"/>
    <property type="match status" value="1"/>
</dbReference>
<dbReference type="CDD" id="cd00075">
    <property type="entry name" value="HATPase"/>
    <property type="match status" value="1"/>
</dbReference>
<dbReference type="InterPro" id="IPR036097">
    <property type="entry name" value="HisK_dim/P_sf"/>
</dbReference>
<dbReference type="SMART" id="SM00387">
    <property type="entry name" value="HATPase_c"/>
    <property type="match status" value="1"/>
</dbReference>
<feature type="transmembrane region" description="Helical" evidence="14">
    <location>
        <begin position="12"/>
        <end position="32"/>
    </location>
</feature>
<evidence type="ECO:0000256" key="2">
    <source>
        <dbReference type="ARBA" id="ARBA00004651"/>
    </source>
</evidence>
<dbReference type="SUPFAM" id="SSF55874">
    <property type="entry name" value="ATPase domain of HSP90 chaperone/DNA topoisomerase II/histidine kinase"/>
    <property type="match status" value="1"/>
</dbReference>
<evidence type="ECO:0000313" key="18">
    <source>
        <dbReference type="Proteomes" id="UP000632377"/>
    </source>
</evidence>
<dbReference type="CDD" id="cd06225">
    <property type="entry name" value="HAMP"/>
    <property type="match status" value="1"/>
</dbReference>
<evidence type="ECO:0000256" key="7">
    <source>
        <dbReference type="ARBA" id="ARBA00022692"/>
    </source>
</evidence>
<dbReference type="InterPro" id="IPR004358">
    <property type="entry name" value="Sig_transdc_His_kin-like_C"/>
</dbReference>
<proteinExistence type="predicted"/>
<dbReference type="InterPro" id="IPR003660">
    <property type="entry name" value="HAMP_dom"/>
</dbReference>
<evidence type="ECO:0000256" key="11">
    <source>
        <dbReference type="ARBA" id="ARBA00022989"/>
    </source>
</evidence>
<dbReference type="InterPro" id="IPR003594">
    <property type="entry name" value="HATPase_dom"/>
</dbReference>
<feature type="transmembrane region" description="Helical" evidence="14">
    <location>
        <begin position="167"/>
        <end position="190"/>
    </location>
</feature>
<keyword evidence="6" id="KW-0808">Transferase</keyword>
<evidence type="ECO:0000256" key="9">
    <source>
        <dbReference type="ARBA" id="ARBA00022777"/>
    </source>
</evidence>
<dbReference type="SUPFAM" id="SSF47384">
    <property type="entry name" value="Homodimeric domain of signal transducing histidine kinase"/>
    <property type="match status" value="1"/>
</dbReference>
<keyword evidence="13 14" id="KW-0472">Membrane</keyword>
<dbReference type="PROSITE" id="PS50109">
    <property type="entry name" value="HIS_KIN"/>
    <property type="match status" value="1"/>
</dbReference>
<dbReference type="SMART" id="SM00304">
    <property type="entry name" value="HAMP"/>
    <property type="match status" value="1"/>
</dbReference>
<keyword evidence="5" id="KW-0597">Phosphoprotein</keyword>
<dbReference type="CDD" id="cd00082">
    <property type="entry name" value="HisKA"/>
    <property type="match status" value="1"/>
</dbReference>
<dbReference type="PRINTS" id="PR00344">
    <property type="entry name" value="BCTRLSENSOR"/>
</dbReference>
<dbReference type="EC" id="2.7.13.3" evidence="3"/>
<dbReference type="PROSITE" id="PS50885">
    <property type="entry name" value="HAMP"/>
    <property type="match status" value="1"/>
</dbReference>
<dbReference type="PANTHER" id="PTHR45528">
    <property type="entry name" value="SENSOR HISTIDINE KINASE CPXA"/>
    <property type="match status" value="1"/>
</dbReference>
<gene>
    <name evidence="17" type="ORF">JK636_13650</name>
</gene>
<comment type="catalytic activity">
    <reaction evidence="1">
        <text>ATP + protein L-histidine = ADP + protein N-phospho-L-histidine.</text>
        <dbReference type="EC" id="2.7.13.3"/>
    </reaction>
</comment>
<evidence type="ECO:0000256" key="14">
    <source>
        <dbReference type="SAM" id="Phobius"/>
    </source>
</evidence>
<dbReference type="PANTHER" id="PTHR45528:SF1">
    <property type="entry name" value="SENSOR HISTIDINE KINASE CPXA"/>
    <property type="match status" value="1"/>
</dbReference>
<evidence type="ECO:0000313" key="17">
    <source>
        <dbReference type="EMBL" id="MBL4936802.1"/>
    </source>
</evidence>
<dbReference type="Pfam" id="PF00672">
    <property type="entry name" value="HAMP"/>
    <property type="match status" value="1"/>
</dbReference>
<keyword evidence="12" id="KW-0902">Two-component regulatory system</keyword>
<organism evidence="17 18">
    <name type="scientific">Clostridium rhizosphaerae</name>
    <dbReference type="NCBI Taxonomy" id="2803861"/>
    <lineage>
        <taxon>Bacteria</taxon>
        <taxon>Bacillati</taxon>
        <taxon>Bacillota</taxon>
        <taxon>Clostridia</taxon>
        <taxon>Eubacteriales</taxon>
        <taxon>Clostridiaceae</taxon>
        <taxon>Clostridium</taxon>
    </lineage>
</organism>
<keyword evidence="8" id="KW-0547">Nucleotide-binding</keyword>
<sequence length="490" mass="55338">MNIKKRLVISNTLIVIIPFIVTLVVAIAFLFISSKFLNKEIGYNNIKKIAEVKTELFSTANSISEQNLGALSEGELKSILSKKLSSLKGDYIISANNNIMSSISDISKIDAEKAFEKSEDQHIEKVVEINSTSYMFETARLALKDSSESKIMLLAPIGHNENLFQEFILVIILTYIISFIAVNIIMTYGLSKRFLNPITSLKNAASEISSGNLNCEITEEGDEEIKDLCHDFEVMRIQLKDSIAMKLKYDDNRKMLISSISHDLKTPITSIKGYVEGILDGVAATPEKMERYLKTIYSKAEQVDIMIDDLLLYSKLDLNQIPFNFEKTDIIEYFNYCVSEMEPELEKNSIKITLKNDLEHSKFVTIDRDRMRRVIINIIDNSRKYMGKEQGEISLELRETNSSIIIEIRDNGMGIKSEDVNKIFDKFYRADAARSGAKGSGLGLAIAKQIVEGHNGRIWAVSHDNEGTSIIISLKKVEEVRGDYEENIDS</sequence>
<keyword evidence="4" id="KW-1003">Cell membrane</keyword>
<evidence type="ECO:0000256" key="5">
    <source>
        <dbReference type="ARBA" id="ARBA00022553"/>
    </source>
</evidence>